<dbReference type="InterPro" id="IPR002867">
    <property type="entry name" value="IBR_dom"/>
</dbReference>
<evidence type="ECO:0000259" key="12">
    <source>
        <dbReference type="PROSITE" id="PS51873"/>
    </source>
</evidence>
<comment type="catalytic activity">
    <reaction evidence="1">
        <text>[E2 ubiquitin-conjugating enzyme]-S-ubiquitinyl-L-cysteine + [acceptor protein]-L-lysine = [E2 ubiquitin-conjugating enzyme]-L-cysteine + [acceptor protein]-N(6)-ubiquitinyl-L-lysine.</text>
        <dbReference type="EC" id="2.3.2.31"/>
    </reaction>
</comment>
<evidence type="ECO:0000256" key="3">
    <source>
        <dbReference type="ARBA" id="ARBA00022679"/>
    </source>
</evidence>
<evidence type="ECO:0000256" key="1">
    <source>
        <dbReference type="ARBA" id="ARBA00001798"/>
    </source>
</evidence>
<dbReference type="STRING" id="2018661.A0A2A2K399"/>
<protein>
    <recommendedName>
        <fullName evidence="2">RBR-type E3 ubiquitin transferase</fullName>
        <ecNumber evidence="2">2.3.2.31</ecNumber>
    </recommendedName>
</protein>
<feature type="compositionally biased region" description="Low complexity" evidence="10">
    <location>
        <begin position="947"/>
        <end position="966"/>
    </location>
</feature>
<dbReference type="SUPFAM" id="SSF57850">
    <property type="entry name" value="RING/U-box"/>
    <property type="match status" value="2"/>
</dbReference>
<dbReference type="GO" id="GO:0016567">
    <property type="term" value="P:protein ubiquitination"/>
    <property type="evidence" value="ECO:0007669"/>
    <property type="project" value="InterPro"/>
</dbReference>
<feature type="region of interest" description="Disordered" evidence="10">
    <location>
        <begin position="927"/>
        <end position="972"/>
    </location>
</feature>
<feature type="compositionally biased region" description="Polar residues" evidence="10">
    <location>
        <begin position="1099"/>
        <end position="1125"/>
    </location>
</feature>
<keyword evidence="7" id="KW-0833">Ubl conjugation pathway</keyword>
<feature type="compositionally biased region" description="Polar residues" evidence="10">
    <location>
        <begin position="1252"/>
        <end position="1263"/>
    </location>
</feature>
<dbReference type="CDD" id="cd20336">
    <property type="entry name" value="Rcat_RBR"/>
    <property type="match status" value="1"/>
</dbReference>
<evidence type="ECO:0000313" key="14">
    <source>
        <dbReference type="Proteomes" id="UP000218231"/>
    </source>
</evidence>
<feature type="compositionally biased region" description="Polar residues" evidence="10">
    <location>
        <begin position="1270"/>
        <end position="1285"/>
    </location>
</feature>
<evidence type="ECO:0000256" key="5">
    <source>
        <dbReference type="ARBA" id="ARBA00022737"/>
    </source>
</evidence>
<evidence type="ECO:0000256" key="7">
    <source>
        <dbReference type="ARBA" id="ARBA00022786"/>
    </source>
</evidence>
<evidence type="ECO:0000256" key="8">
    <source>
        <dbReference type="ARBA" id="ARBA00022833"/>
    </source>
</evidence>
<feature type="region of interest" description="Disordered" evidence="10">
    <location>
        <begin position="791"/>
        <end position="854"/>
    </location>
</feature>
<dbReference type="InterPro" id="IPR031127">
    <property type="entry name" value="E3_UB_ligase_RBR"/>
</dbReference>
<evidence type="ECO:0000256" key="2">
    <source>
        <dbReference type="ARBA" id="ARBA00012251"/>
    </source>
</evidence>
<feature type="region of interest" description="Disordered" evidence="10">
    <location>
        <begin position="1092"/>
        <end position="1140"/>
    </location>
</feature>
<dbReference type="InterPro" id="IPR001841">
    <property type="entry name" value="Znf_RING"/>
</dbReference>
<dbReference type="Pfam" id="PF01485">
    <property type="entry name" value="IBR"/>
    <property type="match status" value="1"/>
</dbReference>
<dbReference type="EC" id="2.3.2.31" evidence="2"/>
<dbReference type="Gene3D" id="1.20.120.1750">
    <property type="match status" value="1"/>
</dbReference>
<feature type="compositionally biased region" description="Polar residues" evidence="10">
    <location>
        <begin position="836"/>
        <end position="854"/>
    </location>
</feature>
<dbReference type="PANTHER" id="PTHR11685">
    <property type="entry name" value="RBR FAMILY RING FINGER AND IBR DOMAIN-CONTAINING"/>
    <property type="match status" value="1"/>
</dbReference>
<organism evidence="13 14">
    <name type="scientific">Diploscapter pachys</name>
    <dbReference type="NCBI Taxonomy" id="2018661"/>
    <lineage>
        <taxon>Eukaryota</taxon>
        <taxon>Metazoa</taxon>
        <taxon>Ecdysozoa</taxon>
        <taxon>Nematoda</taxon>
        <taxon>Chromadorea</taxon>
        <taxon>Rhabditida</taxon>
        <taxon>Rhabditina</taxon>
        <taxon>Rhabditomorpha</taxon>
        <taxon>Rhabditoidea</taxon>
        <taxon>Rhabditidae</taxon>
        <taxon>Diploscapter</taxon>
    </lineage>
</organism>
<evidence type="ECO:0000256" key="6">
    <source>
        <dbReference type="ARBA" id="ARBA00022771"/>
    </source>
</evidence>
<feature type="compositionally biased region" description="Polar residues" evidence="10">
    <location>
        <begin position="798"/>
        <end position="810"/>
    </location>
</feature>
<dbReference type="Proteomes" id="UP000218231">
    <property type="component" value="Unassembled WGS sequence"/>
</dbReference>
<dbReference type="EMBL" id="LIAE01009751">
    <property type="protein sequence ID" value="PAV68478.1"/>
    <property type="molecule type" value="Genomic_DNA"/>
</dbReference>
<reference evidence="13 14" key="1">
    <citation type="journal article" date="2017" name="Curr. Biol.">
        <title>Genome architecture and evolution of a unichromosomal asexual nematode.</title>
        <authorList>
            <person name="Fradin H."/>
            <person name="Zegar C."/>
            <person name="Gutwein M."/>
            <person name="Lucas J."/>
            <person name="Kovtun M."/>
            <person name="Corcoran D."/>
            <person name="Baugh L.R."/>
            <person name="Kiontke K."/>
            <person name="Gunsalus K."/>
            <person name="Fitch D.H."/>
            <person name="Piano F."/>
        </authorList>
    </citation>
    <scope>NUCLEOTIDE SEQUENCE [LARGE SCALE GENOMIC DNA]</scope>
    <source>
        <strain evidence="13">PF1309</strain>
    </source>
</reference>
<keyword evidence="6 9" id="KW-0863">Zinc-finger</keyword>
<keyword evidence="5" id="KW-0677">Repeat</keyword>
<dbReference type="EMBL" id="LIAE01009751">
    <property type="protein sequence ID" value="PAV68476.1"/>
    <property type="molecule type" value="Genomic_DNA"/>
</dbReference>
<dbReference type="OrthoDB" id="1431934at2759"/>
<dbReference type="GO" id="GO:0004842">
    <property type="term" value="F:ubiquitin-protein transferase activity"/>
    <property type="evidence" value="ECO:0007669"/>
    <property type="project" value="InterPro"/>
</dbReference>
<evidence type="ECO:0000313" key="13">
    <source>
        <dbReference type="EMBL" id="PAV68476.1"/>
    </source>
</evidence>
<dbReference type="Pfam" id="PF22191">
    <property type="entry name" value="IBR_1"/>
    <property type="match status" value="1"/>
</dbReference>
<evidence type="ECO:0000256" key="9">
    <source>
        <dbReference type="PROSITE-ProRule" id="PRU00175"/>
    </source>
</evidence>
<evidence type="ECO:0000256" key="10">
    <source>
        <dbReference type="SAM" id="MobiDB-lite"/>
    </source>
</evidence>
<feature type="compositionally biased region" description="Low complexity" evidence="10">
    <location>
        <begin position="1385"/>
        <end position="1398"/>
    </location>
</feature>
<dbReference type="PROSITE" id="PS51873">
    <property type="entry name" value="TRIAD"/>
    <property type="match status" value="1"/>
</dbReference>
<name>A0A2A2K399_9BILA</name>
<feature type="region of interest" description="Disordered" evidence="10">
    <location>
        <begin position="1161"/>
        <end position="1304"/>
    </location>
</feature>
<evidence type="ECO:0000256" key="4">
    <source>
        <dbReference type="ARBA" id="ARBA00022723"/>
    </source>
</evidence>
<evidence type="ECO:0000259" key="11">
    <source>
        <dbReference type="PROSITE" id="PS50089"/>
    </source>
</evidence>
<keyword evidence="8" id="KW-0862">Zinc</keyword>
<dbReference type="InterPro" id="IPR044066">
    <property type="entry name" value="TRIAD_supradom"/>
</dbReference>
<proteinExistence type="predicted"/>
<keyword evidence="14" id="KW-1185">Reference proteome</keyword>
<comment type="caution">
    <text evidence="13">The sequence shown here is derived from an EMBL/GenBank/DDBJ whole genome shotgun (WGS) entry which is preliminary data.</text>
</comment>
<dbReference type="InterPro" id="IPR013083">
    <property type="entry name" value="Znf_RING/FYVE/PHD"/>
</dbReference>
<feature type="domain" description="RING-type" evidence="12">
    <location>
        <begin position="506"/>
        <end position="740"/>
    </location>
</feature>
<feature type="compositionally biased region" description="Polar residues" evidence="10">
    <location>
        <begin position="1186"/>
        <end position="1197"/>
    </location>
</feature>
<dbReference type="PROSITE" id="PS50089">
    <property type="entry name" value="ZF_RING_2"/>
    <property type="match status" value="1"/>
</dbReference>
<feature type="compositionally biased region" description="Polar residues" evidence="10">
    <location>
        <begin position="1161"/>
        <end position="1174"/>
    </location>
</feature>
<feature type="region of interest" description="Disordered" evidence="10">
    <location>
        <begin position="1378"/>
        <end position="1398"/>
    </location>
</feature>
<dbReference type="GO" id="GO:0008270">
    <property type="term" value="F:zinc ion binding"/>
    <property type="evidence" value="ECO:0007669"/>
    <property type="project" value="UniProtKB-KW"/>
</dbReference>
<feature type="compositionally biased region" description="Low complexity" evidence="10">
    <location>
        <begin position="1126"/>
        <end position="1140"/>
    </location>
</feature>
<feature type="compositionally biased region" description="Basic and acidic residues" evidence="10">
    <location>
        <begin position="927"/>
        <end position="939"/>
    </location>
</feature>
<sequence>MRWVSQPVATGDSDHEATVQLSDGLLANWAIRVLAANGLIAARRTRRDPSNQPEVSRKVSKLRIAPTKQYEQLQIFIVQGIPMSLSTNPLFSHYVETILRANSIEVESVVLDRDGGYHYSVPISRELGKIKRKLFQESREIRVYLSPDLVHPNVDPNDLEQVAQFFENPHVHFPFEVKKGWTYWLQEDGGQRIWFDATGIPIEPKHDSTAELEWRDQQLAERFTDHFARLTPNPLKWRMRRRDNMGVRLTFGYRTTLFISKAVRIACDAQLRQLDEDLRLRRYPEDLPQLRDALTERERYWAQLVDMRSRQQPFETHDQDCPVQLIVEGYPRALFEEALNEVKQILAGVPLDCSDMEREGRLMHGIGLRWLKAELEKEENRCVAIDVNALRRTITFWGGTDQVDQLVNKAVHFANHSESYYIEKSIAMTPPNYPANFRSIIEGIGIQELREITGGAQFSTDDTDENGWETLIFRGSIAQFGRLEAFLQVILRELPPAVGVSTTFNYVQSCPVCFTPVTKSTGLTLTSCSHSYCLDCFINMVANKVQSRDLNFICLKEDCNIPIAIKHIMRVVVGPPSRIKSLDAAKLEPLLRALKDSIACGDTDTMRVCPTPDCFGLIPVPEEGFPIYKIRCDECGKKRCSGRNCVQPPHKGLTCEVAERIRGDADESLRVYGDRIGQDRLKKCPSCTMVIEKQLGCNHMECAKCKIHFCWLCGFQSKERSELYRHLGDTHQGYGGGFQIQGDQLVQINGEEEPIDPMNFVILEDVDGIEAGPWNEGVQFAWSADDNEEASEQVARFRTNSSHLCSSDSGPQKYENDMKEDDEQQENGREKEAETETGTDSCSRAQTVQTEQPTHNQVIPIDWKSWQPSNQPIKFVIEPSASGTTLRAGIAEIPEELKKIFYLDDEGKAKTPLEISPEFIDRVLSKKEQKKMGETREELSADTETQSNSTDYSSSSPSNNSPGSDSKAWKLPADKEERRRIALGEYLNSMTRGEDAKMYFRTQQYQNYWVAFWSRFSPEEIDSKRLGETSIRNNRQKLFDMFEALLEEEGYFDAEENQTGKDEADTVQDRDRGAIASLFSSNIHSPLLVQSATAPDRNNPPSHSARNPKANRQINRPVRNGNNNPSALKTNSSSSHSLESLPNRVGAFQKKAEMLRSFTQGQHNSNLPDNNQKPNLPRPASDNRGHAQQHNTNNAPSSGRFDRGRGRGGFAQDRMNQTMMVDGVHSRDRYESQTSTGSRRRRRGKRSDREVSNLNKTIATTNGAAEDTHNQTINETGSSQNSIRNGNGERNHRGANRRSRRWDEVQMNSQLLNGGMGQSAEMGQQILSHWPVPPQQQSYVSANSQAQNLLHSQQQQQQFFCHAVPSVSTAATNSMLQFSQQQSIQPAPQFPHHQQPQSVPLNQPLPSASLPVHLPANPFPVPPFCNKKRPKPVKTCNGTLVQHSCQILMENFNSWDQLLSRKVQQTQTEQTVQPQHMQQAVHSSAQQIVNAYNHLRNPALVISHQTPSPATQMQPQAFQQPYPQMSSFRQTAPVSVPAPIPTQPTAAFVANDISTFAQRGPSTAEMNGFAAGSQRALHAQPVNHQQTTPVQYKKGGSTPDEVAYFELKEKKRVEVERDMQKYFRPAGENSELLRRLGGAGPVVGFLTSTAAPSATAAAAASQSPVFLPPSPVQATPSQPAILHNAPLFDRQMAQVIDDEQDMVEHESRESFCSIYSDEDYGDMNQPTEWKYGLTIGVHRRHPLLVNGLAQHNSMSLVVMELYTLEFGRTFIMVSESDSDRCAHAEMVRFKQIRSDISICKVAPTLIRHMPFQGTVKIRPGRQISMKTIGLCGYMRSSLSECEINRIPVTIWVDQIGLLKVDARYCSRHQTRNQYDQKGYFAPLRLLEVTLQCDHHENTFSQILPEHWRMTNAKAIFEEKNSVLAGDNESTPSCYWPVSAEKHEDVLLRKDGLSDGIWEFHSSDFPTRRIWATEQQIINAQSVLNSRIRLTAVIVPIHLGPFKGTWQALIVGHHDEVERATELRIWNFRSMTRLKAHRGGCSRLRDKVQNILIRESRFNRENMPIIDVDEGILERGTDCPLEWDDVMEMNAGK</sequence>
<gene>
    <name evidence="13" type="ORF">WR25_06968</name>
</gene>
<accession>A0A2A2K399</accession>
<dbReference type="CDD" id="cd20335">
    <property type="entry name" value="BRcat_RBR"/>
    <property type="match status" value="1"/>
</dbReference>
<feature type="domain" description="RING-type" evidence="11">
    <location>
        <begin position="510"/>
        <end position="554"/>
    </location>
</feature>
<dbReference type="Gene3D" id="3.30.40.10">
    <property type="entry name" value="Zinc/RING finger domain, C3HC4 (zinc finger)"/>
    <property type="match status" value="1"/>
</dbReference>
<keyword evidence="3" id="KW-0808">Transferase</keyword>
<keyword evidence="4" id="KW-0479">Metal-binding</keyword>